<keyword evidence="2" id="KW-0732">Signal</keyword>
<dbReference type="EMBL" id="CP021983">
    <property type="protein sequence ID" value="ASC69795.1"/>
    <property type="molecule type" value="Genomic_DNA"/>
</dbReference>
<proteinExistence type="predicted"/>
<keyword evidence="4" id="KW-1185">Reference proteome</keyword>
<reference evidence="3 4" key="1">
    <citation type="journal article" date="2016" name="Biochim. Biophys. Acta">
        <title>Characterization of red-shifted phycobilisomes isolated from the chlorophyll f-containing cyanobacterium Halomicronema hongdechloris.</title>
        <authorList>
            <person name="Li Y."/>
            <person name="Lin Y."/>
            <person name="Garvey C.J."/>
            <person name="Birch D."/>
            <person name="Corkery R.W."/>
            <person name="Loughlin P.C."/>
            <person name="Scheer H."/>
            <person name="Willows R.D."/>
            <person name="Chen M."/>
        </authorList>
    </citation>
    <scope>NUCLEOTIDE SEQUENCE [LARGE SCALE GENOMIC DNA]</scope>
    <source>
        <strain evidence="3 4">C2206</strain>
    </source>
</reference>
<dbReference type="RefSeq" id="WP_187329260.1">
    <property type="nucleotide sequence ID" value="NZ_CP021983.2"/>
</dbReference>
<gene>
    <name evidence="3" type="ORF">XM38_007240</name>
</gene>
<feature type="chain" id="PRO_5013346121" description="YHS domain-containing protein" evidence="2">
    <location>
        <begin position="24"/>
        <end position="194"/>
    </location>
</feature>
<evidence type="ECO:0008006" key="5">
    <source>
        <dbReference type="Google" id="ProtNLM"/>
    </source>
</evidence>
<feature type="region of interest" description="Disordered" evidence="1">
    <location>
        <begin position="36"/>
        <end position="64"/>
    </location>
</feature>
<dbReference type="AlphaFoldDB" id="A0A1Z3HHN4"/>
<accession>A0A1Z3HHN4</accession>
<dbReference type="PROSITE" id="PS51257">
    <property type="entry name" value="PROKAR_LIPOPROTEIN"/>
    <property type="match status" value="1"/>
</dbReference>
<protein>
    <recommendedName>
        <fullName evidence="5">YHS domain-containing protein</fullName>
    </recommendedName>
</protein>
<evidence type="ECO:0000256" key="1">
    <source>
        <dbReference type="SAM" id="MobiDB-lite"/>
    </source>
</evidence>
<dbReference type="KEGG" id="hhg:XM38_007240"/>
<dbReference type="Proteomes" id="UP000191901">
    <property type="component" value="Chromosome"/>
</dbReference>
<dbReference type="NCBIfam" id="NF041384">
    <property type="entry name" value="YHS_seleno_dom"/>
    <property type="match status" value="1"/>
</dbReference>
<evidence type="ECO:0000256" key="2">
    <source>
        <dbReference type="SAM" id="SignalP"/>
    </source>
</evidence>
<evidence type="ECO:0000313" key="4">
    <source>
        <dbReference type="Proteomes" id="UP000191901"/>
    </source>
</evidence>
<organism evidence="3 4">
    <name type="scientific">Halomicronema hongdechloris C2206</name>
    <dbReference type="NCBI Taxonomy" id="1641165"/>
    <lineage>
        <taxon>Bacteria</taxon>
        <taxon>Bacillati</taxon>
        <taxon>Cyanobacteriota</taxon>
        <taxon>Cyanophyceae</taxon>
        <taxon>Nodosilineales</taxon>
        <taxon>Nodosilineaceae</taxon>
        <taxon>Halomicronema</taxon>
    </lineage>
</organism>
<sequence length="194" mass="20814">MGKSSTLLSLLGLIFLAACSQPAPDLEAVIETPEVTETVEASADPEAISSETPSQNPSEAASAEPPAVFADDGIAIAGADPVAYFTQGRYVPGQAAFSYDWGGATWQFSTAEHRDLFIANPAQYAPQYGGFCAWALSQGYTAGIDPNAWKIVDGKLYLNYDQRIQRRWSQDVPGNIAKADQNWPGVLAQSPQRQ</sequence>
<name>A0A1Z3HHN4_9CYAN</name>
<evidence type="ECO:0000313" key="3">
    <source>
        <dbReference type="EMBL" id="ASC69795.1"/>
    </source>
</evidence>
<dbReference type="STRING" id="1641165.XM38_10990"/>
<feature type="signal peptide" evidence="2">
    <location>
        <begin position="1"/>
        <end position="23"/>
    </location>
</feature>